<dbReference type="InterPro" id="IPR018289">
    <property type="entry name" value="MULE_transposase_dom"/>
</dbReference>
<dbReference type="AlphaFoldDB" id="A0A9R1VA52"/>
<evidence type="ECO:0000259" key="1">
    <source>
        <dbReference type="Pfam" id="PF10551"/>
    </source>
</evidence>
<protein>
    <recommendedName>
        <fullName evidence="1">MULE transposase domain-containing protein</fullName>
    </recommendedName>
</protein>
<dbReference type="Pfam" id="PF10551">
    <property type="entry name" value="MULE"/>
    <property type="match status" value="1"/>
</dbReference>
<feature type="domain" description="MULE transposase" evidence="1">
    <location>
        <begin position="100"/>
        <end position="129"/>
    </location>
</feature>
<name>A0A9R1VA52_LACSA</name>
<reference evidence="2 3" key="1">
    <citation type="journal article" date="2017" name="Nat. Commun.">
        <title>Genome assembly with in vitro proximity ligation data and whole-genome triplication in lettuce.</title>
        <authorList>
            <person name="Reyes-Chin-Wo S."/>
            <person name="Wang Z."/>
            <person name="Yang X."/>
            <person name="Kozik A."/>
            <person name="Arikit S."/>
            <person name="Song C."/>
            <person name="Xia L."/>
            <person name="Froenicke L."/>
            <person name="Lavelle D.O."/>
            <person name="Truco M.J."/>
            <person name="Xia R."/>
            <person name="Zhu S."/>
            <person name="Xu C."/>
            <person name="Xu H."/>
            <person name="Xu X."/>
            <person name="Cox K."/>
            <person name="Korf I."/>
            <person name="Meyers B.C."/>
            <person name="Michelmore R.W."/>
        </authorList>
    </citation>
    <scope>NUCLEOTIDE SEQUENCE [LARGE SCALE GENOMIC DNA]</scope>
    <source>
        <strain evidence="3">cv. Salinas</strain>
        <tissue evidence="2">Seedlings</tissue>
    </source>
</reference>
<dbReference type="PANTHER" id="PTHR47718:SF12">
    <property type="entry name" value="PROTEIN FAR1-RELATED SEQUENCE"/>
    <property type="match status" value="1"/>
</dbReference>
<proteinExistence type="predicted"/>
<gene>
    <name evidence="2" type="ORF">LSAT_V11C600316690</name>
</gene>
<accession>A0A9R1VA52</accession>
<evidence type="ECO:0000313" key="3">
    <source>
        <dbReference type="Proteomes" id="UP000235145"/>
    </source>
</evidence>
<dbReference type="EMBL" id="NBSK02000006">
    <property type="protein sequence ID" value="KAJ0200955.1"/>
    <property type="molecule type" value="Genomic_DNA"/>
</dbReference>
<sequence>MILEDLIYSAFSNHRVLNHAVSYLMDDTISAGDDHSHDQHEYAFDYADHDEDFRLADHDSIHNINFDIVDNSNLNLENENKFIDDEADDTIADDNIDLQKDQDPSLNKAVNEVFPMSSHRFCMWHITKKLSNKNKILLE</sequence>
<keyword evidence="3" id="KW-1185">Reference proteome</keyword>
<evidence type="ECO:0000313" key="2">
    <source>
        <dbReference type="EMBL" id="KAJ0200955.1"/>
    </source>
</evidence>
<dbReference type="PANTHER" id="PTHR47718">
    <property type="entry name" value="OS01G0519700 PROTEIN"/>
    <property type="match status" value="1"/>
</dbReference>
<organism evidence="2 3">
    <name type="scientific">Lactuca sativa</name>
    <name type="common">Garden lettuce</name>
    <dbReference type="NCBI Taxonomy" id="4236"/>
    <lineage>
        <taxon>Eukaryota</taxon>
        <taxon>Viridiplantae</taxon>
        <taxon>Streptophyta</taxon>
        <taxon>Embryophyta</taxon>
        <taxon>Tracheophyta</taxon>
        <taxon>Spermatophyta</taxon>
        <taxon>Magnoliopsida</taxon>
        <taxon>eudicotyledons</taxon>
        <taxon>Gunneridae</taxon>
        <taxon>Pentapetalae</taxon>
        <taxon>asterids</taxon>
        <taxon>campanulids</taxon>
        <taxon>Asterales</taxon>
        <taxon>Asteraceae</taxon>
        <taxon>Cichorioideae</taxon>
        <taxon>Cichorieae</taxon>
        <taxon>Lactucinae</taxon>
        <taxon>Lactuca</taxon>
    </lineage>
</organism>
<dbReference type="Proteomes" id="UP000235145">
    <property type="component" value="Unassembled WGS sequence"/>
</dbReference>
<comment type="caution">
    <text evidence="2">The sequence shown here is derived from an EMBL/GenBank/DDBJ whole genome shotgun (WGS) entry which is preliminary data.</text>
</comment>